<dbReference type="OrthoDB" id="9812065at2"/>
<dbReference type="Pfam" id="PF01522">
    <property type="entry name" value="Polysacc_deac_1"/>
    <property type="match status" value="1"/>
</dbReference>
<dbReference type="CDD" id="cd10946">
    <property type="entry name" value="CE4_Mll8295_like"/>
    <property type="match status" value="1"/>
</dbReference>
<name>E4T5R6_PALPW</name>
<accession>E4T5R6</accession>
<dbReference type="HOGENOM" id="CLU_052178_1_0_10"/>
<dbReference type="RefSeq" id="WP_013445429.1">
    <property type="nucleotide sequence ID" value="NC_014734.1"/>
</dbReference>
<dbReference type="STRING" id="694427.Palpr_1921"/>
<dbReference type="PANTHER" id="PTHR10587">
    <property type="entry name" value="GLYCOSYL TRANSFERASE-RELATED"/>
    <property type="match status" value="1"/>
</dbReference>
<dbReference type="InterPro" id="IPR002509">
    <property type="entry name" value="NODB_dom"/>
</dbReference>
<dbReference type="PROSITE" id="PS51257">
    <property type="entry name" value="PROKAR_LIPOPROTEIN"/>
    <property type="match status" value="1"/>
</dbReference>
<evidence type="ECO:0000313" key="3">
    <source>
        <dbReference type="Proteomes" id="UP000008718"/>
    </source>
</evidence>
<dbReference type="GO" id="GO:0005975">
    <property type="term" value="P:carbohydrate metabolic process"/>
    <property type="evidence" value="ECO:0007669"/>
    <property type="project" value="InterPro"/>
</dbReference>
<evidence type="ECO:0000259" key="1">
    <source>
        <dbReference type="PROSITE" id="PS51677"/>
    </source>
</evidence>
<reference evidence="2 3" key="2">
    <citation type="journal article" date="2011" name="Stand. Genomic Sci.">
        <title>Complete genome sequence of Paludibacter propionicigenes type strain (WB4).</title>
        <authorList>
            <person name="Gronow S."/>
            <person name="Munk C."/>
            <person name="Lapidus A."/>
            <person name="Nolan M."/>
            <person name="Lucas S."/>
            <person name="Hammon N."/>
            <person name="Deshpande S."/>
            <person name="Cheng J.F."/>
            <person name="Tapia R."/>
            <person name="Han C."/>
            <person name="Goodwin L."/>
            <person name="Pitluck S."/>
            <person name="Liolios K."/>
            <person name="Ivanova N."/>
            <person name="Mavromatis K."/>
            <person name="Mikhailova N."/>
            <person name="Pati A."/>
            <person name="Chen A."/>
            <person name="Palaniappan K."/>
            <person name="Land M."/>
            <person name="Hauser L."/>
            <person name="Chang Y.J."/>
            <person name="Jeffries C.D."/>
            <person name="Brambilla E."/>
            <person name="Rohde M."/>
            <person name="Goker M."/>
            <person name="Detter J.C."/>
            <person name="Woyke T."/>
            <person name="Bristow J."/>
            <person name="Eisen J.A."/>
            <person name="Markowitz V."/>
            <person name="Hugenholtz P."/>
            <person name="Kyrpides N.C."/>
            <person name="Klenk H.P."/>
        </authorList>
    </citation>
    <scope>NUCLEOTIDE SEQUENCE [LARGE SCALE GENOMIC DNA]</scope>
    <source>
        <strain evidence="3">DSM 17365 / JCM 13257 / WB4</strain>
    </source>
</reference>
<reference key="1">
    <citation type="submission" date="2010-11" db="EMBL/GenBank/DDBJ databases">
        <title>The complete genome of Paludibacter propionicigenes DSM 17365.</title>
        <authorList>
            <consortium name="US DOE Joint Genome Institute (JGI-PGF)"/>
            <person name="Lucas S."/>
            <person name="Copeland A."/>
            <person name="Lapidus A."/>
            <person name="Bruce D."/>
            <person name="Goodwin L."/>
            <person name="Pitluck S."/>
            <person name="Kyrpides N."/>
            <person name="Mavromatis K."/>
            <person name="Ivanova N."/>
            <person name="Munk A.C."/>
            <person name="Brettin T."/>
            <person name="Detter J.C."/>
            <person name="Han C."/>
            <person name="Tapia R."/>
            <person name="Land M."/>
            <person name="Hauser L."/>
            <person name="Markowitz V."/>
            <person name="Cheng J.-F."/>
            <person name="Hugenholtz P."/>
            <person name="Woyke T."/>
            <person name="Wu D."/>
            <person name="Gronow S."/>
            <person name="Wellnitz S."/>
            <person name="Brambilla E."/>
            <person name="Klenk H.-P."/>
            <person name="Eisen J.A."/>
        </authorList>
    </citation>
    <scope>NUCLEOTIDE SEQUENCE</scope>
    <source>
        <strain>WB4</strain>
    </source>
</reference>
<dbReference type="Gene3D" id="3.20.20.370">
    <property type="entry name" value="Glycoside hydrolase/deacetylase"/>
    <property type="match status" value="1"/>
</dbReference>
<evidence type="ECO:0000313" key="2">
    <source>
        <dbReference type="EMBL" id="ADQ80060.1"/>
    </source>
</evidence>
<dbReference type="eggNOG" id="COG0726">
    <property type="taxonomic scope" value="Bacteria"/>
</dbReference>
<dbReference type="GO" id="GO:0016810">
    <property type="term" value="F:hydrolase activity, acting on carbon-nitrogen (but not peptide) bonds"/>
    <property type="evidence" value="ECO:0007669"/>
    <property type="project" value="InterPro"/>
</dbReference>
<dbReference type="InterPro" id="IPR011330">
    <property type="entry name" value="Glyco_hydro/deAcase_b/a-brl"/>
</dbReference>
<proteinExistence type="predicted"/>
<gene>
    <name evidence="2" type="ordered locus">Palpr_1921</name>
</gene>
<dbReference type="InterPro" id="IPR050248">
    <property type="entry name" value="Polysacc_deacetylase_ArnD"/>
</dbReference>
<organism evidence="2 3">
    <name type="scientific">Paludibacter propionicigenes (strain DSM 17365 / JCM 13257 / WB4)</name>
    <dbReference type="NCBI Taxonomy" id="694427"/>
    <lineage>
        <taxon>Bacteria</taxon>
        <taxon>Pseudomonadati</taxon>
        <taxon>Bacteroidota</taxon>
        <taxon>Bacteroidia</taxon>
        <taxon>Bacteroidales</taxon>
        <taxon>Paludibacteraceae</taxon>
        <taxon>Paludibacter</taxon>
    </lineage>
</organism>
<sequence length="253" mass="30059">MNHRLLSFSFIVLLLSVLYSCKTDNKMGSSVPQKQYVYLTFDDGPLDGSQNIDSIILAEKIKISVFLIGSEVDGDRDMETYFKYYEENPYIDEYNHSFTHGNDQYTLFYSNPHKATEDFLKNQEFLKIQYKIIRMPACNTWRFNNRKQDDCEINAVATADSLAARGFKVYGWDVEWQHHEEDGTPVQSVDEMYKQIMDLLNTNKTFTKNNIVILLHDEMFQRRWEETDLKQLIDRLRKDKNIVFEQMRFYPQD</sequence>
<dbReference type="Proteomes" id="UP000008718">
    <property type="component" value="Chromosome"/>
</dbReference>
<dbReference type="EMBL" id="CP002345">
    <property type="protein sequence ID" value="ADQ80060.1"/>
    <property type="molecule type" value="Genomic_DNA"/>
</dbReference>
<keyword evidence="3" id="KW-1185">Reference proteome</keyword>
<dbReference type="KEGG" id="ppn:Palpr_1921"/>
<dbReference type="AlphaFoldDB" id="E4T5R6"/>
<dbReference type="PROSITE" id="PS51677">
    <property type="entry name" value="NODB"/>
    <property type="match status" value="1"/>
</dbReference>
<protein>
    <submittedName>
        <fullName evidence="2">Polysaccharide deacetylase</fullName>
    </submittedName>
</protein>
<feature type="domain" description="NodB homology" evidence="1">
    <location>
        <begin position="35"/>
        <end position="245"/>
    </location>
</feature>
<dbReference type="SUPFAM" id="SSF88713">
    <property type="entry name" value="Glycoside hydrolase/deacetylase"/>
    <property type="match status" value="1"/>
</dbReference>